<evidence type="ECO:0000259" key="2">
    <source>
        <dbReference type="Pfam" id="PF06722"/>
    </source>
</evidence>
<dbReference type="GO" id="GO:0019899">
    <property type="term" value="F:enzyme binding"/>
    <property type="evidence" value="ECO:0007669"/>
    <property type="project" value="TreeGrafter"/>
</dbReference>
<evidence type="ECO:0000313" key="3">
    <source>
        <dbReference type="EMBL" id="KAF7556680.1"/>
    </source>
</evidence>
<dbReference type="GO" id="GO:0016758">
    <property type="term" value="F:hexosyltransferase activity"/>
    <property type="evidence" value="ECO:0007669"/>
    <property type="project" value="UniProtKB-ARBA"/>
</dbReference>
<keyword evidence="4" id="KW-1185">Reference proteome</keyword>
<dbReference type="Proteomes" id="UP000722485">
    <property type="component" value="Unassembled WGS sequence"/>
</dbReference>
<dbReference type="PANTHER" id="PTHR48050">
    <property type="entry name" value="STEROL 3-BETA-GLUCOSYLTRANSFERASE"/>
    <property type="match status" value="1"/>
</dbReference>
<dbReference type="InterPro" id="IPR050426">
    <property type="entry name" value="Glycosyltransferase_28"/>
</dbReference>
<dbReference type="InterPro" id="IPR010610">
    <property type="entry name" value="EryCIII-like_C"/>
</dbReference>
<evidence type="ECO:0000256" key="1">
    <source>
        <dbReference type="ARBA" id="ARBA00022679"/>
    </source>
</evidence>
<dbReference type="EMBL" id="JAANBB010000010">
    <property type="protein sequence ID" value="KAF7556680.1"/>
    <property type="molecule type" value="Genomic_DNA"/>
</dbReference>
<dbReference type="OrthoDB" id="5835829at2759"/>
<keyword evidence="1" id="KW-0808">Transferase</keyword>
<proteinExistence type="predicted"/>
<sequence>MTEQKSPRSRRILMLTNVERGEANVFMSTSHALIEADPDVEIHFATFAGLEADVAAVWDEARSKVPQAKPIVYHELTGVSMGTGVMQYFLRKNPDQKELTLPDSFMAKPGISTTLQAIKDTIPIFIPYEGPQLVEIVNSIIEVIKKVDADLVVVNSLMTPGLTACYHLGIKFSCLSPNAIKEFAGPYQPRFANLWKYPAKDIHKREVQKYLTAHSGMTLRTPVDLLQDRPDGLKILVSTLPQLDFPVYVPPHVIPCGPILRIAPPITETDPKLESWLAIAPTVYLNLGSLCSIAEDQAVEIALALKSVLDTVKQSGSPLQVLWKLKKHGEYEVHEEGCRLQNILGNELQSDVVRIVDWVLAEPISVLQSGHIACTIHHGGANSYNESVVAGIPQVVLPLWTDCYEYAQRVEMHGIGRWGTRISKPQWTSEELTRELLIVLLGERSEAMKRKAKELAAVCKANGNGAIVAAKIILEECER</sequence>
<accession>A0A9P5LFI6</accession>
<dbReference type="Gene3D" id="3.40.50.2000">
    <property type="entry name" value="Glycogen Phosphorylase B"/>
    <property type="match status" value="2"/>
</dbReference>
<protein>
    <recommendedName>
        <fullName evidence="2">Erythromycin biosynthesis protein CIII-like C-terminal domain-containing protein</fullName>
    </recommendedName>
</protein>
<comment type="caution">
    <text evidence="3">The sequence shown here is derived from an EMBL/GenBank/DDBJ whole genome shotgun (WGS) entry which is preliminary data.</text>
</comment>
<feature type="domain" description="Erythromycin biosynthesis protein CIII-like C-terminal" evidence="2">
    <location>
        <begin position="351"/>
        <end position="462"/>
    </location>
</feature>
<evidence type="ECO:0000313" key="4">
    <source>
        <dbReference type="Proteomes" id="UP000722485"/>
    </source>
</evidence>
<name>A0A9P5LFI6_9HYPO</name>
<organism evidence="3 4">
    <name type="scientific">Cylindrodendrum hubeiense</name>
    <dbReference type="NCBI Taxonomy" id="595255"/>
    <lineage>
        <taxon>Eukaryota</taxon>
        <taxon>Fungi</taxon>
        <taxon>Dikarya</taxon>
        <taxon>Ascomycota</taxon>
        <taxon>Pezizomycotina</taxon>
        <taxon>Sordariomycetes</taxon>
        <taxon>Hypocreomycetidae</taxon>
        <taxon>Hypocreales</taxon>
        <taxon>Nectriaceae</taxon>
        <taxon>Cylindrodendrum</taxon>
    </lineage>
</organism>
<dbReference type="Pfam" id="PF06722">
    <property type="entry name" value="EryCIII-like_C"/>
    <property type="match status" value="1"/>
</dbReference>
<gene>
    <name evidence="3" type="ORF">G7Z17_g1246</name>
</gene>
<dbReference type="CDD" id="cd03784">
    <property type="entry name" value="GT1_Gtf-like"/>
    <property type="match status" value="1"/>
</dbReference>
<dbReference type="PANTHER" id="PTHR48050:SF13">
    <property type="entry name" value="STEROL 3-BETA-GLUCOSYLTRANSFERASE UGT80A2"/>
    <property type="match status" value="1"/>
</dbReference>
<reference evidence="3" key="1">
    <citation type="submission" date="2020-03" db="EMBL/GenBank/DDBJ databases">
        <title>Draft Genome Sequence of Cylindrodendrum hubeiense.</title>
        <authorList>
            <person name="Buettner E."/>
            <person name="Kellner H."/>
        </authorList>
    </citation>
    <scope>NUCLEOTIDE SEQUENCE</scope>
    <source>
        <strain evidence="3">IHI 201604</strain>
    </source>
</reference>
<dbReference type="AlphaFoldDB" id="A0A9P5LFI6"/>
<dbReference type="SUPFAM" id="SSF53756">
    <property type="entry name" value="UDP-Glycosyltransferase/glycogen phosphorylase"/>
    <property type="match status" value="1"/>
</dbReference>
<dbReference type="InterPro" id="IPR002213">
    <property type="entry name" value="UDP_glucos_trans"/>
</dbReference>
<dbReference type="GO" id="GO:0005783">
    <property type="term" value="C:endoplasmic reticulum"/>
    <property type="evidence" value="ECO:0007669"/>
    <property type="project" value="TreeGrafter"/>
</dbReference>
<dbReference type="GO" id="GO:0008194">
    <property type="term" value="F:UDP-glycosyltransferase activity"/>
    <property type="evidence" value="ECO:0007669"/>
    <property type="project" value="InterPro"/>
</dbReference>